<evidence type="ECO:0000313" key="1">
    <source>
        <dbReference type="EMBL" id="KAJ3541531.1"/>
    </source>
</evidence>
<protein>
    <submittedName>
        <fullName evidence="1">Uncharacterized protein</fullName>
    </submittedName>
</protein>
<name>A0ACC1SKK6_9APHY</name>
<accession>A0ACC1SKK6</accession>
<gene>
    <name evidence="1" type="ORF">NM688_g6070</name>
</gene>
<dbReference type="EMBL" id="JANHOG010001199">
    <property type="protein sequence ID" value="KAJ3541531.1"/>
    <property type="molecule type" value="Genomic_DNA"/>
</dbReference>
<reference evidence="1" key="1">
    <citation type="submission" date="2022-07" db="EMBL/GenBank/DDBJ databases">
        <title>Genome Sequence of Phlebia brevispora.</title>
        <authorList>
            <person name="Buettner E."/>
        </authorList>
    </citation>
    <scope>NUCLEOTIDE SEQUENCE</scope>
    <source>
        <strain evidence="1">MPL23</strain>
    </source>
</reference>
<keyword evidence="2" id="KW-1185">Reference proteome</keyword>
<comment type="caution">
    <text evidence="1">The sequence shown here is derived from an EMBL/GenBank/DDBJ whole genome shotgun (WGS) entry which is preliminary data.</text>
</comment>
<proteinExistence type="predicted"/>
<organism evidence="1 2">
    <name type="scientific">Phlebia brevispora</name>
    <dbReference type="NCBI Taxonomy" id="194682"/>
    <lineage>
        <taxon>Eukaryota</taxon>
        <taxon>Fungi</taxon>
        <taxon>Dikarya</taxon>
        <taxon>Basidiomycota</taxon>
        <taxon>Agaricomycotina</taxon>
        <taxon>Agaricomycetes</taxon>
        <taxon>Polyporales</taxon>
        <taxon>Meruliaceae</taxon>
        <taxon>Phlebia</taxon>
    </lineage>
</organism>
<dbReference type="Proteomes" id="UP001148662">
    <property type="component" value="Unassembled WGS sequence"/>
</dbReference>
<sequence>MSDDVSDSVRCEATIPDPGPKISRWELIPEVNLWQNWAAGVNADFELMRIPRGMLPTARRTILTVPKHTLSSNERRVHFLIQDPCLEILRPLSAIRHSHDLPEPRNSPCLQAVLPTRLWAERANTQEGTVLAYRQDSVFISASKDTSPAPPPASYNSNISGENLAGPNSFINAATPIFLSLQTMATRLPPCGHGPCHDFAQSEFAVSCISQCRKSQLTYSFECSADPFARPVVHRQSLRGQASVTPSFCGRVGAPTNAQAARPISVQRHKIKQTPYRPVNCSKRYAGAPPIKFMVNGCEGIRLADVLEDNLSHLEGASDPVFDPPSAKKIYHIQLRKQDEDYAISCTKNTRISTPGGRWQSINRAKVAQHVAELIAESDIFTPQEKERLILLEVRQVTKGSLQPELALEQGPTST</sequence>
<evidence type="ECO:0000313" key="2">
    <source>
        <dbReference type="Proteomes" id="UP001148662"/>
    </source>
</evidence>